<dbReference type="EMBL" id="LLXH01011079">
    <property type="protein sequence ID" value="PKC50088.1"/>
    <property type="molecule type" value="Genomic_DNA"/>
</dbReference>
<feature type="non-terminal residue" evidence="1">
    <location>
        <position position="90"/>
    </location>
</feature>
<name>A0A2N0QGA2_9GLOM</name>
<evidence type="ECO:0000313" key="1">
    <source>
        <dbReference type="EMBL" id="PKC50088.1"/>
    </source>
</evidence>
<sequence>MIFGYTSQSQCKKCKRISTITIDIRKIISGNSVLDEFLVSTKSYQSAIAKFVDNVKNIDEWFSSDIIDFLNDDVESYKFMNYIPYSQFTN</sequence>
<dbReference type="Proteomes" id="UP000232688">
    <property type="component" value="Unassembled WGS sequence"/>
</dbReference>
<proteinExistence type="predicted"/>
<dbReference type="AlphaFoldDB" id="A0A2N0QGA2"/>
<comment type="caution">
    <text evidence="1">The sequence shown here is derived from an EMBL/GenBank/DDBJ whole genome shotgun (WGS) entry which is preliminary data.</text>
</comment>
<evidence type="ECO:0000313" key="2">
    <source>
        <dbReference type="Proteomes" id="UP000232688"/>
    </source>
</evidence>
<accession>A0A2N0QGA2</accession>
<reference evidence="1 2" key="1">
    <citation type="submission" date="2017-10" db="EMBL/GenBank/DDBJ databases">
        <title>Extensive intraspecific genome diversity in a model arbuscular mycorrhizal fungus.</title>
        <authorList>
            <person name="Chen E.C.H."/>
            <person name="Morin E."/>
            <person name="Baudet D."/>
            <person name="Noel J."/>
            <person name="Ndikumana S."/>
            <person name="Charron P."/>
            <person name="St-Onge C."/>
            <person name="Giorgi J."/>
            <person name="Grigoriev I.V."/>
            <person name="Roux C."/>
            <person name="Martin F.M."/>
            <person name="Corradi N."/>
        </authorList>
    </citation>
    <scope>NUCLEOTIDE SEQUENCE [LARGE SCALE GENOMIC DNA]</scope>
    <source>
        <strain evidence="1 2">A1</strain>
    </source>
</reference>
<organism evidence="1 2">
    <name type="scientific">Rhizophagus irregularis</name>
    <dbReference type="NCBI Taxonomy" id="588596"/>
    <lineage>
        <taxon>Eukaryota</taxon>
        <taxon>Fungi</taxon>
        <taxon>Fungi incertae sedis</taxon>
        <taxon>Mucoromycota</taxon>
        <taxon>Glomeromycotina</taxon>
        <taxon>Glomeromycetes</taxon>
        <taxon>Glomerales</taxon>
        <taxon>Glomeraceae</taxon>
        <taxon>Rhizophagus</taxon>
    </lineage>
</organism>
<protein>
    <submittedName>
        <fullName evidence="1">Uncharacterized protein</fullName>
    </submittedName>
</protein>
<reference evidence="1 2" key="2">
    <citation type="submission" date="2017-10" db="EMBL/GenBank/DDBJ databases">
        <title>Genome analyses suggest a sexual origin of heterokaryosis in a supposedly ancient asexual fungus.</title>
        <authorList>
            <person name="Corradi N."/>
            <person name="Sedzielewska K."/>
            <person name="Noel J."/>
            <person name="Charron P."/>
            <person name="Farinelli L."/>
            <person name="Marton T."/>
            <person name="Kruger M."/>
            <person name="Pelin A."/>
            <person name="Brachmann A."/>
            <person name="Corradi N."/>
        </authorList>
    </citation>
    <scope>NUCLEOTIDE SEQUENCE [LARGE SCALE GENOMIC DNA]</scope>
    <source>
        <strain evidence="1 2">A1</strain>
    </source>
</reference>
<dbReference type="VEuPathDB" id="FungiDB:RhiirA1_487448"/>
<gene>
    <name evidence="1" type="ORF">RhiirA1_487448</name>
</gene>